<accession>A0AAV4CNK1</accession>
<dbReference type="AlphaFoldDB" id="A0AAV4CNK1"/>
<gene>
    <name evidence="1" type="ORF">PoB_005994600</name>
</gene>
<comment type="caution">
    <text evidence="1">The sequence shown here is derived from an EMBL/GenBank/DDBJ whole genome shotgun (WGS) entry which is preliminary data.</text>
</comment>
<protein>
    <recommendedName>
        <fullName evidence="3">Secreted protein</fullName>
    </recommendedName>
</protein>
<proteinExistence type="predicted"/>
<evidence type="ECO:0008006" key="3">
    <source>
        <dbReference type="Google" id="ProtNLM"/>
    </source>
</evidence>
<evidence type="ECO:0000313" key="2">
    <source>
        <dbReference type="Proteomes" id="UP000735302"/>
    </source>
</evidence>
<name>A0AAV4CNK1_9GAST</name>
<sequence>MRRRSLLCVVQAACFQNMSGFQAPVRTRCRCGSQIHNRKILEDQRTDAASEQGSNLRPSYRKTHLCHGATIHALIKEGPPLSARQFCLDCEQFHAS</sequence>
<organism evidence="1 2">
    <name type="scientific">Plakobranchus ocellatus</name>
    <dbReference type="NCBI Taxonomy" id="259542"/>
    <lineage>
        <taxon>Eukaryota</taxon>
        <taxon>Metazoa</taxon>
        <taxon>Spiralia</taxon>
        <taxon>Lophotrochozoa</taxon>
        <taxon>Mollusca</taxon>
        <taxon>Gastropoda</taxon>
        <taxon>Heterobranchia</taxon>
        <taxon>Euthyneura</taxon>
        <taxon>Panpulmonata</taxon>
        <taxon>Sacoglossa</taxon>
        <taxon>Placobranchoidea</taxon>
        <taxon>Plakobranchidae</taxon>
        <taxon>Plakobranchus</taxon>
    </lineage>
</organism>
<dbReference type="EMBL" id="BLXT01006771">
    <property type="protein sequence ID" value="GFO33441.1"/>
    <property type="molecule type" value="Genomic_DNA"/>
</dbReference>
<evidence type="ECO:0000313" key="1">
    <source>
        <dbReference type="EMBL" id="GFO33441.1"/>
    </source>
</evidence>
<dbReference type="Proteomes" id="UP000735302">
    <property type="component" value="Unassembled WGS sequence"/>
</dbReference>
<keyword evidence="2" id="KW-1185">Reference proteome</keyword>
<reference evidence="1 2" key="1">
    <citation type="journal article" date="2021" name="Elife">
        <title>Chloroplast acquisition without the gene transfer in kleptoplastic sea slugs, Plakobranchus ocellatus.</title>
        <authorList>
            <person name="Maeda T."/>
            <person name="Takahashi S."/>
            <person name="Yoshida T."/>
            <person name="Shimamura S."/>
            <person name="Takaki Y."/>
            <person name="Nagai Y."/>
            <person name="Toyoda A."/>
            <person name="Suzuki Y."/>
            <person name="Arimoto A."/>
            <person name="Ishii H."/>
            <person name="Satoh N."/>
            <person name="Nishiyama T."/>
            <person name="Hasebe M."/>
            <person name="Maruyama T."/>
            <person name="Minagawa J."/>
            <person name="Obokata J."/>
            <person name="Shigenobu S."/>
        </authorList>
    </citation>
    <scope>NUCLEOTIDE SEQUENCE [LARGE SCALE GENOMIC DNA]</scope>
</reference>